<dbReference type="InterPro" id="IPR016181">
    <property type="entry name" value="Acyl_CoA_acyltransferase"/>
</dbReference>
<proteinExistence type="inferred from homology"/>
<dbReference type="SUPFAM" id="SSF55729">
    <property type="entry name" value="Acyl-CoA N-acyltransferases (Nat)"/>
    <property type="match status" value="1"/>
</dbReference>
<dbReference type="EMBL" id="JACHFL010000041">
    <property type="protein sequence ID" value="MBB5366417.1"/>
    <property type="molecule type" value="Genomic_DNA"/>
</dbReference>
<evidence type="ECO:0000256" key="1">
    <source>
        <dbReference type="ARBA" id="ARBA00022679"/>
    </source>
</evidence>
<sequence length="186" mass="20919">MVATPALASPATLATARMHLVPMSTDYLNQVMDSLQHDEFMRLTGTRGSFTRDAVERFLARVTQADDRADWAILRASDDAYLGEVALNDLDQDNRSMNFRIALNGPAVVGQGYGTEATRAVVEYGFDTVGLHRISLGVYAFNPRARRVYEKCGFIHEGVERDALYWEGEWVDQHRMSMLATDPRTR</sequence>
<evidence type="ECO:0000256" key="3">
    <source>
        <dbReference type="ARBA" id="ARBA00038502"/>
    </source>
</evidence>
<dbReference type="PANTHER" id="PTHR43792:SF8">
    <property type="entry name" value="[RIBOSOMAL PROTEIN US5]-ALANINE N-ACETYLTRANSFERASE"/>
    <property type="match status" value="1"/>
</dbReference>
<protein>
    <submittedName>
        <fullName evidence="5">RimJ/RimL family protein N-acetyltransferase</fullName>
    </submittedName>
</protein>
<keyword evidence="1 5" id="KW-0808">Transferase</keyword>
<keyword evidence="6" id="KW-1185">Reference proteome</keyword>
<reference evidence="5 6" key="1">
    <citation type="submission" date="2020-08" db="EMBL/GenBank/DDBJ databases">
        <title>Genomic Encyclopedia of Type Strains, Phase IV (KMG-IV): sequencing the most valuable type-strain genomes for metagenomic binning, comparative biology and taxonomic classification.</title>
        <authorList>
            <person name="Goeker M."/>
        </authorList>
    </citation>
    <scope>NUCLEOTIDE SEQUENCE [LARGE SCALE GENOMIC DNA]</scope>
    <source>
        <strain evidence="5 6">DSM 27939</strain>
    </source>
</reference>
<comment type="similarity">
    <text evidence="3">Belongs to the acetyltransferase family. RimJ subfamily.</text>
</comment>
<dbReference type="Proteomes" id="UP000552709">
    <property type="component" value="Unassembled WGS sequence"/>
</dbReference>
<dbReference type="Pfam" id="PF13302">
    <property type="entry name" value="Acetyltransf_3"/>
    <property type="match status" value="1"/>
</dbReference>
<evidence type="ECO:0000259" key="4">
    <source>
        <dbReference type="PROSITE" id="PS51186"/>
    </source>
</evidence>
<dbReference type="RefSeq" id="WP_184138422.1">
    <property type="nucleotide sequence ID" value="NZ_JACHFL010000041.1"/>
</dbReference>
<feature type="domain" description="N-acetyltransferase" evidence="4">
    <location>
        <begin position="18"/>
        <end position="177"/>
    </location>
</feature>
<comment type="caution">
    <text evidence="5">The sequence shown here is derived from an EMBL/GenBank/DDBJ whole genome shotgun (WGS) entry which is preliminary data.</text>
</comment>
<evidence type="ECO:0000313" key="5">
    <source>
        <dbReference type="EMBL" id="MBB5366417.1"/>
    </source>
</evidence>
<dbReference type="PANTHER" id="PTHR43792">
    <property type="entry name" value="GNAT FAMILY, PUTATIVE (AFU_ORTHOLOGUE AFUA_3G00765)-RELATED-RELATED"/>
    <property type="match status" value="1"/>
</dbReference>
<gene>
    <name evidence="5" type="ORF">HNQ08_005546</name>
</gene>
<dbReference type="Gene3D" id="3.40.630.30">
    <property type="match status" value="1"/>
</dbReference>
<organism evidence="5 6">
    <name type="scientific">Deinococcus humi</name>
    <dbReference type="NCBI Taxonomy" id="662880"/>
    <lineage>
        <taxon>Bacteria</taxon>
        <taxon>Thermotogati</taxon>
        <taxon>Deinococcota</taxon>
        <taxon>Deinococci</taxon>
        <taxon>Deinococcales</taxon>
        <taxon>Deinococcaceae</taxon>
        <taxon>Deinococcus</taxon>
    </lineage>
</organism>
<dbReference type="GO" id="GO:0016747">
    <property type="term" value="F:acyltransferase activity, transferring groups other than amino-acyl groups"/>
    <property type="evidence" value="ECO:0007669"/>
    <property type="project" value="InterPro"/>
</dbReference>
<evidence type="ECO:0000313" key="6">
    <source>
        <dbReference type="Proteomes" id="UP000552709"/>
    </source>
</evidence>
<dbReference type="AlphaFoldDB" id="A0A7W8K058"/>
<name>A0A7W8K058_9DEIO</name>
<dbReference type="PROSITE" id="PS51186">
    <property type="entry name" value="GNAT"/>
    <property type="match status" value="1"/>
</dbReference>
<dbReference type="InterPro" id="IPR000182">
    <property type="entry name" value="GNAT_dom"/>
</dbReference>
<dbReference type="InterPro" id="IPR051531">
    <property type="entry name" value="N-acetyltransferase"/>
</dbReference>
<accession>A0A7W8K058</accession>
<evidence type="ECO:0000256" key="2">
    <source>
        <dbReference type="ARBA" id="ARBA00023315"/>
    </source>
</evidence>
<keyword evidence="2" id="KW-0012">Acyltransferase</keyword>